<dbReference type="InterPro" id="IPR029063">
    <property type="entry name" value="SAM-dependent_MTases_sf"/>
</dbReference>
<proteinExistence type="predicted"/>
<name>A0A1G2MBF1_9BACT</name>
<sequence>MTHVSLSEVLFEVVRGKAISRTLTNVFWKGRAVCSGRILDVGGGGHASHYRFLDVDKNASIKVVDVIPRVGTDFVLDITSERVPLPDGSQDFIFMFNILEHIFEHKEVLTEAHRLLAPRGTLLGTIPFLINVHPDPHDYVRFTKEALSRIFEESGFSVEIIEPIGRGPFLAGYEQLDMLIWNPLHLLFLPIVWCLDGLLAFLRPKRDFRAQFPLAYNFIVKRIV</sequence>
<evidence type="ECO:0000259" key="2">
    <source>
        <dbReference type="Pfam" id="PF08241"/>
    </source>
</evidence>
<dbReference type="Pfam" id="PF08241">
    <property type="entry name" value="Methyltransf_11"/>
    <property type="match status" value="1"/>
</dbReference>
<dbReference type="Gene3D" id="3.40.50.150">
    <property type="entry name" value="Vaccinia Virus protein VP39"/>
    <property type="match status" value="1"/>
</dbReference>
<reference evidence="3 4" key="1">
    <citation type="journal article" date="2016" name="Nat. Commun.">
        <title>Thousands of microbial genomes shed light on interconnected biogeochemical processes in an aquifer system.</title>
        <authorList>
            <person name="Anantharaman K."/>
            <person name="Brown C.T."/>
            <person name="Hug L.A."/>
            <person name="Sharon I."/>
            <person name="Castelle C.J."/>
            <person name="Probst A.J."/>
            <person name="Thomas B.C."/>
            <person name="Singh A."/>
            <person name="Wilkins M.J."/>
            <person name="Karaoz U."/>
            <person name="Brodie E.L."/>
            <person name="Williams K.H."/>
            <person name="Hubbard S.S."/>
            <person name="Banfield J.F."/>
        </authorList>
    </citation>
    <scope>NUCLEOTIDE SEQUENCE [LARGE SCALE GENOMIC DNA]</scope>
</reference>
<keyword evidence="1" id="KW-0472">Membrane</keyword>
<dbReference type="AlphaFoldDB" id="A0A1G2MBF1"/>
<dbReference type="GO" id="GO:0008757">
    <property type="term" value="F:S-adenosylmethionine-dependent methyltransferase activity"/>
    <property type="evidence" value="ECO:0007669"/>
    <property type="project" value="InterPro"/>
</dbReference>
<evidence type="ECO:0000256" key="1">
    <source>
        <dbReference type="SAM" id="Phobius"/>
    </source>
</evidence>
<accession>A0A1G2MBF1</accession>
<organism evidence="3 4">
    <name type="scientific">Candidatus Taylorbacteria bacterium RIFCSPHIGHO2_01_FULL_51_15</name>
    <dbReference type="NCBI Taxonomy" id="1802304"/>
    <lineage>
        <taxon>Bacteria</taxon>
        <taxon>Candidatus Tayloriibacteriota</taxon>
    </lineage>
</organism>
<protein>
    <recommendedName>
        <fullName evidence="2">Methyltransferase type 11 domain-containing protein</fullName>
    </recommendedName>
</protein>
<dbReference type="SUPFAM" id="SSF53335">
    <property type="entry name" value="S-adenosyl-L-methionine-dependent methyltransferases"/>
    <property type="match status" value="1"/>
</dbReference>
<dbReference type="EMBL" id="MHRI01000030">
    <property type="protein sequence ID" value="OHA20351.1"/>
    <property type="molecule type" value="Genomic_DNA"/>
</dbReference>
<keyword evidence="1" id="KW-0812">Transmembrane</keyword>
<dbReference type="Proteomes" id="UP000178121">
    <property type="component" value="Unassembled WGS sequence"/>
</dbReference>
<evidence type="ECO:0000313" key="3">
    <source>
        <dbReference type="EMBL" id="OHA20351.1"/>
    </source>
</evidence>
<feature type="domain" description="Methyltransferase type 11" evidence="2">
    <location>
        <begin position="76"/>
        <end position="123"/>
    </location>
</feature>
<gene>
    <name evidence="3" type="ORF">A2849_01075</name>
</gene>
<keyword evidence="1" id="KW-1133">Transmembrane helix</keyword>
<dbReference type="InterPro" id="IPR013216">
    <property type="entry name" value="Methyltransf_11"/>
</dbReference>
<evidence type="ECO:0000313" key="4">
    <source>
        <dbReference type="Proteomes" id="UP000178121"/>
    </source>
</evidence>
<feature type="transmembrane region" description="Helical" evidence="1">
    <location>
        <begin position="184"/>
        <end position="202"/>
    </location>
</feature>
<comment type="caution">
    <text evidence="3">The sequence shown here is derived from an EMBL/GenBank/DDBJ whole genome shotgun (WGS) entry which is preliminary data.</text>
</comment>